<proteinExistence type="predicted"/>
<gene>
    <name evidence="2" type="ORF">FLONG3_2566</name>
</gene>
<dbReference type="SUPFAM" id="SSF55874">
    <property type="entry name" value="ATPase domain of HSP90 chaperone/DNA topoisomerase II/histidine kinase"/>
    <property type="match status" value="1"/>
</dbReference>
<evidence type="ECO:0000313" key="2">
    <source>
        <dbReference type="EMBL" id="RGP79337.1"/>
    </source>
</evidence>
<dbReference type="Proteomes" id="UP000266234">
    <property type="component" value="Unassembled WGS sequence"/>
</dbReference>
<dbReference type="Gene3D" id="3.30.565.10">
    <property type="entry name" value="Histidine kinase-like ATPase, C-terminal domain"/>
    <property type="match status" value="1"/>
</dbReference>
<dbReference type="STRING" id="694270.A0A395T495"/>
<comment type="caution">
    <text evidence="2">The sequence shown here is derived from an EMBL/GenBank/DDBJ whole genome shotgun (WGS) entry which is preliminary data.</text>
</comment>
<reference evidence="2 3" key="1">
    <citation type="journal article" date="2018" name="PLoS Pathog.">
        <title>Evolution of structural diversity of trichothecenes, a family of toxins produced by plant pathogenic and entomopathogenic fungi.</title>
        <authorList>
            <person name="Proctor R.H."/>
            <person name="McCormick S.P."/>
            <person name="Kim H.S."/>
            <person name="Cardoza R.E."/>
            <person name="Stanley A.M."/>
            <person name="Lindo L."/>
            <person name="Kelly A."/>
            <person name="Brown D.W."/>
            <person name="Lee T."/>
            <person name="Vaughan M.M."/>
            <person name="Alexander N.J."/>
            <person name="Busman M."/>
            <person name="Gutierrez S."/>
        </authorList>
    </citation>
    <scope>NUCLEOTIDE SEQUENCE [LARGE SCALE GENOMIC DNA]</scope>
    <source>
        <strain evidence="2 3">NRRL 20695</strain>
    </source>
</reference>
<feature type="compositionally biased region" description="Polar residues" evidence="1">
    <location>
        <begin position="1764"/>
        <end position="1777"/>
    </location>
</feature>
<dbReference type="InterPro" id="IPR036890">
    <property type="entry name" value="HATPase_C_sf"/>
</dbReference>
<feature type="region of interest" description="Disordered" evidence="1">
    <location>
        <begin position="1429"/>
        <end position="1500"/>
    </location>
</feature>
<keyword evidence="3" id="KW-1185">Reference proteome</keyword>
<dbReference type="OrthoDB" id="1262810at2759"/>
<dbReference type="InterPro" id="IPR052957">
    <property type="entry name" value="Auxin_embryo_med"/>
</dbReference>
<feature type="compositionally biased region" description="Polar residues" evidence="1">
    <location>
        <begin position="1474"/>
        <end position="1500"/>
    </location>
</feature>
<dbReference type="EMBL" id="PXOG01000050">
    <property type="protein sequence ID" value="RGP79337.1"/>
    <property type="molecule type" value="Genomic_DNA"/>
</dbReference>
<accession>A0A395T495</accession>
<feature type="compositionally biased region" description="Low complexity" evidence="1">
    <location>
        <begin position="1751"/>
        <end position="1763"/>
    </location>
</feature>
<evidence type="ECO:0008006" key="4">
    <source>
        <dbReference type="Google" id="ProtNLM"/>
    </source>
</evidence>
<evidence type="ECO:0000256" key="1">
    <source>
        <dbReference type="SAM" id="MobiDB-lite"/>
    </source>
</evidence>
<organism evidence="2 3">
    <name type="scientific">Fusarium longipes</name>
    <dbReference type="NCBI Taxonomy" id="694270"/>
    <lineage>
        <taxon>Eukaryota</taxon>
        <taxon>Fungi</taxon>
        <taxon>Dikarya</taxon>
        <taxon>Ascomycota</taxon>
        <taxon>Pezizomycotina</taxon>
        <taxon>Sordariomycetes</taxon>
        <taxon>Hypocreomycetidae</taxon>
        <taxon>Hypocreales</taxon>
        <taxon>Nectriaceae</taxon>
        <taxon>Fusarium</taxon>
    </lineage>
</organism>
<sequence length="1882" mass="213484">MSADNAPSAGPSKRTARDLVKEIAKERGYLGEEQLARIGDINPELRREVEEALLRKDEMIGSAVLTLAKNLYTSNARFVFELLQNADDNNYSTAASRGQDPYVSFNVYPDRVTIECNENGFTHENLKAICAIGKSSKVGAAGYIGEKGIGFKSVFMAAWKVHIRSNDFSFSFTHRKGDSGLGMVTPVWEDTDEPMGHSSTRITLLLHTSEDPEEDERRHNTIRLQFQDLQHTILLFLRKLRKVEVSFFDGDNVQTSKTVYSLHGSNPATIRKETPDGVEERQYHVTKHVAMNIPRSENRTYSEDPDRSDSSTEVVLAFPLTSTGTPIVENQDVFAFLPMRPMGFKFLIHTDFVTEASRQGIVVTSLRNRALLKGIADCLVKAIQQFCQHPTLQYEWMRWLPQLDAYPWDSFWLGLLTRVEQRIREVKVLRTLDSGQLGYIHRLRHLQPWLRDENGDPLFMDVDEEIYLAKEYAHGDLELLKPYGLEGASPMEIITRIESDLENDPKVSRIKNWDLSQEWHSRAARALMRLKDMAGTGPVAARLEQLNFIPLESGEWVSGNSGPIYHSQSSGKLGIPLGLDLRLVDLFIENNPDRRALLDKFGVIEAHFKDVRSLIMQTSIPSVADYDDGVVYISYSHLEFMYLSEALLGDGETPTNLEGFHVYDQDLHARQPLRQNVYLSTDDEYGPRQLLSTEGDAPGFEVSFLHEGYLHGIAPSTPPGLPWNWEEWMELRLGIRRNLQLTELNTQKELVISSPFRYLEEYRPDRVLGALQRIWEIEKAKFLSSGELMAELRNMEVPCKGGFSSSEPLTATYLPIPELEAKYARYADDEEEFQFLDLGEPITSSTYRAKWDFLVDHLGVGYTDDLRFYLSILKTIRYSSTASGVRRNTRILDLYEAIYTRCREAGSFLDSQAEARNTINNEKLVYIPTHKSRPAKWVSSDECLWNAREEMQIGYPLAHLYRTTFDRSEEELDILRQFFKKTLGVKDCSWENYLSEVRRLKALGSDDFDWINDIYGALETERLSIMDVDAAKLRKAFVDEKLIYFNVGNVSRWYTVSECLWSSVTQIQGRVALNDIYPDLEDFFVGFLGVPELTLDMAYDELKEMGARVPPPPITAIKETIWALNSLLACAERLPAAKPVLKGTIFPLKYPNGSVKLQSGRTEFAIVDRKALGDIFSTRAKTLDFTLDEVRRLQPFLSWLNMESKYLSNSVREISTVAGERMDKLQSPDRKIKQKADGLYRIAVHFNSPRAQDEDLGLHRILADTKVYETDGISSELHLSQDGHGIVHVQEQSELHIREDNNALKVYVPRDPKAQGFCYFTALPRRLLEWMMTDPVTLHVKQAGSTALQIVTAVLNAPLINMAQILEAEGIIDVTIPTGSSDEQYAGCSDFDEAENFEEIEESFIEDDSVEASGATSVSPVLPEILEDDTTSQEDSINHPSSDIRSPPRLSDLPVRQRSPATSSSSMTERRLFTPTSSAADFPTQNIQRPDNSSQASSNNVRHTARLGVSQATPRPSSNPAFIFGSSPTIQSSSAFQFEGPGGTTLHSSIEDDDGYMELISNVISAASTATIPSKGTYDMSGLFSALPEIEDEEVELSLRFRSNGRQERDMRIGALGELYVFELLLGMYPTLTRFGRDNWQSLMRKFITIHPNYSNMKPWTGQETADIVYFDRKRDLTSHLVDKGYLDAETWQDKKPFYMIEVKSTTGHSRTPFYMSKRQYQRLPIPMNGDAMSDRVEKLQGQKRLHFRGSEAGPSGSPASAGNNCPSGKPSSTPQKSLYLRGMSDPKTPSPPRSEPSESPIQKCRAAEREERLRRIYLIEDYLDREEAISDFIWDQHAEWSAEDLAEEKEQRELEERREKYNHYRKDSHKGVPGEYTMGIG</sequence>
<protein>
    <recommendedName>
        <fullName evidence="4">Protein NO VEIN C-terminal domain-containing protein</fullName>
    </recommendedName>
</protein>
<evidence type="ECO:0000313" key="3">
    <source>
        <dbReference type="Proteomes" id="UP000266234"/>
    </source>
</evidence>
<dbReference type="PANTHER" id="PTHR32387:SF0">
    <property type="entry name" value="PROTEIN NO VEIN"/>
    <property type="match status" value="1"/>
</dbReference>
<dbReference type="NCBIfam" id="NF047352">
    <property type="entry name" value="P_loop_sacsin"/>
    <property type="match status" value="1"/>
</dbReference>
<feature type="compositionally biased region" description="Polar residues" evidence="1">
    <location>
        <begin position="1433"/>
        <end position="1444"/>
    </location>
</feature>
<feature type="region of interest" description="Disordered" evidence="1">
    <location>
        <begin position="1748"/>
        <end position="1807"/>
    </location>
</feature>
<dbReference type="PANTHER" id="PTHR32387">
    <property type="entry name" value="WU:FJ29H11"/>
    <property type="match status" value="1"/>
</dbReference>
<feature type="region of interest" description="Disordered" evidence="1">
    <location>
        <begin position="1405"/>
        <end position="1424"/>
    </location>
</feature>
<name>A0A395T495_9HYPO</name>